<organism evidence="1 2">
    <name type="scientific">Donghicola mangrovi</name>
    <dbReference type="NCBI Taxonomy" id="2729614"/>
    <lineage>
        <taxon>Bacteria</taxon>
        <taxon>Pseudomonadati</taxon>
        <taxon>Pseudomonadota</taxon>
        <taxon>Alphaproteobacteria</taxon>
        <taxon>Rhodobacterales</taxon>
        <taxon>Roseobacteraceae</taxon>
        <taxon>Donghicola</taxon>
    </lineage>
</organism>
<evidence type="ECO:0000313" key="1">
    <source>
        <dbReference type="EMBL" id="NVO22003.1"/>
    </source>
</evidence>
<dbReference type="RefSeq" id="WP_177156424.1">
    <property type="nucleotide sequence ID" value="NZ_JABCJE010000001.1"/>
</dbReference>
<name>A0A850PYY6_9RHOB</name>
<sequence length="236" mass="26041">MDIERALDRLDEGALRALLGRLLSDYAAPAFGALPKREVDLLVFRTLREAGVIGQGAPLYQLMADLRISRAKARNLVFDLEIRQPIGGGLDDQVRAVILNDSYFKDFNWFVLEVENPVVQAHLREICRRARVVTDASFNPGIVRLPVSGLANVLEEFLDPDQQAEVKQGLYRAGKLEDKSFRGLMKRALADLAQRFAGKVAGEVMDGAVGAVGEFLEPILSGDQEAITDIWSGIYS</sequence>
<protein>
    <submittedName>
        <fullName evidence="1">Uncharacterized protein</fullName>
    </submittedName>
</protein>
<dbReference type="AlphaFoldDB" id="A0A850PYY6"/>
<accession>A0A850PYY6</accession>
<evidence type="ECO:0000313" key="2">
    <source>
        <dbReference type="Proteomes" id="UP000592216"/>
    </source>
</evidence>
<gene>
    <name evidence="1" type="ORF">HJ536_01425</name>
</gene>
<dbReference type="EMBL" id="JABCJE010000001">
    <property type="protein sequence ID" value="NVO22003.1"/>
    <property type="molecule type" value="Genomic_DNA"/>
</dbReference>
<reference evidence="1 2" key="1">
    <citation type="submission" date="2020-04" db="EMBL/GenBank/DDBJ databases">
        <title>Donghicola sp., a member of the Rhodobacteraceae family isolated from mangrove forest in Thailand.</title>
        <authorList>
            <person name="Charoenyingcharoen P."/>
            <person name="Yukphan P."/>
        </authorList>
    </citation>
    <scope>NUCLEOTIDE SEQUENCE [LARGE SCALE GENOMIC DNA]</scope>
    <source>
        <strain evidence="1 2">B5-SW-15</strain>
    </source>
</reference>
<dbReference type="Proteomes" id="UP000592216">
    <property type="component" value="Unassembled WGS sequence"/>
</dbReference>
<proteinExistence type="predicted"/>
<comment type="caution">
    <text evidence="1">The sequence shown here is derived from an EMBL/GenBank/DDBJ whole genome shotgun (WGS) entry which is preliminary data.</text>
</comment>